<keyword evidence="5" id="KW-0378">Hydrolase</keyword>
<evidence type="ECO:0000256" key="11">
    <source>
        <dbReference type="ARBA" id="ARBA00034617"/>
    </source>
</evidence>
<feature type="compositionally biased region" description="Polar residues" evidence="13">
    <location>
        <begin position="57"/>
        <end position="75"/>
    </location>
</feature>
<dbReference type="InterPro" id="IPR018982">
    <property type="entry name" value="RQC_domain"/>
</dbReference>
<dbReference type="Proteomes" id="UP000000709">
    <property type="component" value="Unassembled WGS sequence"/>
</dbReference>
<dbReference type="GO" id="GO:0009378">
    <property type="term" value="F:four-way junction helicase activity"/>
    <property type="evidence" value="ECO:0007669"/>
    <property type="project" value="TreeGrafter"/>
</dbReference>
<dbReference type="SUPFAM" id="SSF46785">
    <property type="entry name" value="Winged helix' DNA-binding domain"/>
    <property type="match status" value="1"/>
</dbReference>
<evidence type="ECO:0000256" key="1">
    <source>
        <dbReference type="ARBA" id="ARBA00001947"/>
    </source>
</evidence>
<dbReference type="InterPro" id="IPR001650">
    <property type="entry name" value="Helicase_C-like"/>
</dbReference>
<feature type="region of interest" description="Disordered" evidence="13">
    <location>
        <begin position="1056"/>
        <end position="1082"/>
    </location>
</feature>
<dbReference type="InterPro" id="IPR011545">
    <property type="entry name" value="DEAD/DEAH_box_helicase_dom"/>
</dbReference>
<evidence type="ECO:0000259" key="15">
    <source>
        <dbReference type="PROSITE" id="PS51192"/>
    </source>
</evidence>
<dbReference type="SMART" id="SM00490">
    <property type="entry name" value="HELICc"/>
    <property type="match status" value="1"/>
</dbReference>
<dbReference type="GO" id="GO:0000722">
    <property type="term" value="P:telomere maintenance via recombination"/>
    <property type="evidence" value="ECO:0007669"/>
    <property type="project" value="EnsemblFungi"/>
</dbReference>
<feature type="compositionally biased region" description="Basic residues" evidence="13">
    <location>
        <begin position="1243"/>
        <end position="1259"/>
    </location>
</feature>
<dbReference type="GO" id="GO:0044818">
    <property type="term" value="P:mitotic G2/M transition checkpoint"/>
    <property type="evidence" value="ECO:0007669"/>
    <property type="project" value="EnsemblFungi"/>
</dbReference>
<dbReference type="PANTHER" id="PTHR13710">
    <property type="entry name" value="DNA HELICASE RECQ FAMILY MEMBER"/>
    <property type="match status" value="1"/>
</dbReference>
<dbReference type="InterPro" id="IPR036388">
    <property type="entry name" value="WH-like_DNA-bd_sf"/>
</dbReference>
<name>G3ALT3_SPAPN</name>
<dbReference type="SMART" id="SM00956">
    <property type="entry name" value="RQC"/>
    <property type="match status" value="1"/>
</dbReference>
<dbReference type="Gene3D" id="1.10.150.80">
    <property type="entry name" value="HRDC domain"/>
    <property type="match status" value="1"/>
</dbReference>
<dbReference type="InterPro" id="IPR014001">
    <property type="entry name" value="Helicase_ATP-bd"/>
</dbReference>
<evidence type="ECO:0000259" key="16">
    <source>
        <dbReference type="PROSITE" id="PS51194"/>
    </source>
</evidence>
<dbReference type="InterPro" id="IPR032284">
    <property type="entry name" value="RecQ_Zn-bd"/>
</dbReference>
<dbReference type="InterPro" id="IPR022758">
    <property type="entry name" value="Helicase_Sgs1"/>
</dbReference>
<dbReference type="Pfam" id="PF11408">
    <property type="entry name" value="Helicase_Sgs1"/>
    <property type="match status" value="1"/>
</dbReference>
<dbReference type="GO" id="GO:0031422">
    <property type="term" value="C:RecQ family helicase-topoisomerase III complex"/>
    <property type="evidence" value="ECO:0007669"/>
    <property type="project" value="EnsemblFungi"/>
</dbReference>
<evidence type="ECO:0000256" key="8">
    <source>
        <dbReference type="ARBA" id="ARBA00023125"/>
    </source>
</evidence>
<comment type="catalytic activity">
    <reaction evidence="11">
        <text>Couples ATP hydrolysis with the unwinding of duplex DNA by translocating in the 3'-5' direction.</text>
        <dbReference type="EC" id="5.6.2.4"/>
    </reaction>
</comment>
<dbReference type="GO" id="GO:0006260">
    <property type="term" value="P:DNA replication"/>
    <property type="evidence" value="ECO:0007669"/>
    <property type="project" value="EnsemblFungi"/>
</dbReference>
<dbReference type="GO" id="GO:0016787">
    <property type="term" value="F:hydrolase activity"/>
    <property type="evidence" value="ECO:0007669"/>
    <property type="project" value="UniProtKB-KW"/>
</dbReference>
<reference evidence="17 18" key="1">
    <citation type="journal article" date="2011" name="Proc. Natl. Acad. Sci. U.S.A.">
        <title>Comparative genomics of xylose-fermenting fungi for enhanced biofuel production.</title>
        <authorList>
            <person name="Wohlbach D.J."/>
            <person name="Kuo A."/>
            <person name="Sato T.K."/>
            <person name="Potts K.M."/>
            <person name="Salamov A.A."/>
            <person name="LaButti K.M."/>
            <person name="Sun H."/>
            <person name="Clum A."/>
            <person name="Pangilinan J.L."/>
            <person name="Lindquist E.A."/>
            <person name="Lucas S."/>
            <person name="Lapidus A."/>
            <person name="Jin M."/>
            <person name="Gunawan C."/>
            <person name="Balan V."/>
            <person name="Dale B.E."/>
            <person name="Jeffries T.W."/>
            <person name="Zinkel R."/>
            <person name="Barry K.W."/>
            <person name="Grigoriev I.V."/>
            <person name="Gasch A.P."/>
        </authorList>
    </citation>
    <scope>NUCLEOTIDE SEQUENCE [LARGE SCALE GENOMIC DNA]</scope>
    <source>
        <strain evidence="18">NRRL Y-27907 / 11-Y1</strain>
    </source>
</reference>
<dbReference type="Pfam" id="PF00271">
    <property type="entry name" value="Helicase_C"/>
    <property type="match status" value="1"/>
</dbReference>
<dbReference type="SUPFAM" id="SSF52540">
    <property type="entry name" value="P-loop containing nucleoside triphosphate hydrolases"/>
    <property type="match status" value="1"/>
</dbReference>
<keyword evidence="10" id="KW-0539">Nucleus</keyword>
<accession>G3ALT3</accession>
<evidence type="ECO:0000259" key="14">
    <source>
        <dbReference type="PROSITE" id="PS50967"/>
    </source>
</evidence>
<dbReference type="GO" id="GO:0000070">
    <property type="term" value="P:mitotic sister chromatid segregation"/>
    <property type="evidence" value="ECO:0007669"/>
    <property type="project" value="EnsemblFungi"/>
</dbReference>
<dbReference type="GeneID" id="18871361"/>
<feature type="compositionally biased region" description="Low complexity" evidence="13">
    <location>
        <begin position="1200"/>
        <end position="1214"/>
    </location>
</feature>
<dbReference type="PANTHER" id="PTHR13710:SF153">
    <property type="entry name" value="RECQ-LIKE DNA HELICASE BLM"/>
    <property type="match status" value="1"/>
</dbReference>
<gene>
    <name evidence="17" type="ORF">SPAPADRAFT_49652</name>
</gene>
<feature type="compositionally biased region" description="Polar residues" evidence="13">
    <location>
        <begin position="1215"/>
        <end position="1227"/>
    </location>
</feature>
<dbReference type="EMBL" id="GL996501">
    <property type="protein sequence ID" value="EGW32692.1"/>
    <property type="molecule type" value="Genomic_DNA"/>
</dbReference>
<dbReference type="GO" id="GO:0000706">
    <property type="term" value="P:meiotic DNA double-strand break processing"/>
    <property type="evidence" value="ECO:0007669"/>
    <property type="project" value="EnsemblFungi"/>
</dbReference>
<dbReference type="GO" id="GO:0010520">
    <property type="term" value="P:regulation of reciprocal meiotic recombination"/>
    <property type="evidence" value="ECO:0007669"/>
    <property type="project" value="EnsemblFungi"/>
</dbReference>
<keyword evidence="9" id="KW-0413">Isomerase</keyword>
<dbReference type="InterPro" id="IPR044876">
    <property type="entry name" value="HRDC_dom_sf"/>
</dbReference>
<dbReference type="GO" id="GO:0003677">
    <property type="term" value="F:DNA binding"/>
    <property type="evidence" value="ECO:0007669"/>
    <property type="project" value="UniProtKB-KW"/>
</dbReference>
<dbReference type="GO" id="GO:0007534">
    <property type="term" value="P:gene conversion at mating-type locus"/>
    <property type="evidence" value="ECO:0007669"/>
    <property type="project" value="EnsemblFungi"/>
</dbReference>
<evidence type="ECO:0000256" key="13">
    <source>
        <dbReference type="SAM" id="MobiDB-lite"/>
    </source>
</evidence>
<evidence type="ECO:0000256" key="3">
    <source>
        <dbReference type="ARBA" id="ARBA00005446"/>
    </source>
</evidence>
<feature type="domain" description="Helicase ATP-binding" evidence="15">
    <location>
        <begin position="548"/>
        <end position="725"/>
    </location>
</feature>
<evidence type="ECO:0000256" key="5">
    <source>
        <dbReference type="ARBA" id="ARBA00022801"/>
    </source>
</evidence>
<dbReference type="NCBIfam" id="TIGR00614">
    <property type="entry name" value="recQ_fam"/>
    <property type="match status" value="1"/>
</dbReference>
<dbReference type="PROSITE" id="PS50967">
    <property type="entry name" value="HRDC"/>
    <property type="match status" value="1"/>
</dbReference>
<dbReference type="InParanoid" id="G3ALT3"/>
<dbReference type="Pfam" id="PF16124">
    <property type="entry name" value="RecQ_Zn_bind"/>
    <property type="match status" value="1"/>
</dbReference>
<dbReference type="Pfam" id="PF00270">
    <property type="entry name" value="DEAD"/>
    <property type="match status" value="1"/>
</dbReference>
<feature type="region of interest" description="Disordered" evidence="13">
    <location>
        <begin position="1195"/>
        <end position="1278"/>
    </location>
</feature>
<dbReference type="GO" id="GO:0006265">
    <property type="term" value="P:DNA topological change"/>
    <property type="evidence" value="ECO:0007669"/>
    <property type="project" value="EnsemblFungi"/>
</dbReference>
<dbReference type="FunFam" id="3.40.50.300:FF:000296">
    <property type="entry name" value="ATP-dependent DNA helicase RecQ"/>
    <property type="match status" value="1"/>
</dbReference>
<dbReference type="STRING" id="619300.G3ALT3"/>
<dbReference type="InterPro" id="IPR004589">
    <property type="entry name" value="DNA_helicase_ATP-dep_RecQ"/>
</dbReference>
<comment type="similarity">
    <text evidence="3">Belongs to the helicase family. RecQ subfamily.</text>
</comment>
<dbReference type="GO" id="GO:0031573">
    <property type="term" value="P:mitotic intra-S DNA damage checkpoint signaling"/>
    <property type="evidence" value="ECO:0007669"/>
    <property type="project" value="EnsemblFungi"/>
</dbReference>
<evidence type="ECO:0000256" key="12">
    <source>
        <dbReference type="ARBA" id="ARBA00034808"/>
    </source>
</evidence>
<dbReference type="AlphaFoldDB" id="G3ALT3"/>
<keyword evidence="7" id="KW-0067">ATP-binding</keyword>
<dbReference type="KEGG" id="spaa:SPAPADRAFT_49652"/>
<dbReference type="InterPro" id="IPR010997">
    <property type="entry name" value="HRDC-like_sf"/>
</dbReference>
<comment type="subcellular location">
    <subcellularLocation>
        <location evidence="2">Nucleus</location>
    </subcellularLocation>
</comment>
<evidence type="ECO:0000256" key="2">
    <source>
        <dbReference type="ARBA" id="ARBA00004123"/>
    </source>
</evidence>
<feature type="region of interest" description="Disordered" evidence="13">
    <location>
        <begin position="366"/>
        <end position="390"/>
    </location>
</feature>
<keyword evidence="8" id="KW-0238">DNA-binding</keyword>
<dbReference type="SUPFAM" id="SSF47819">
    <property type="entry name" value="HRDC-like"/>
    <property type="match status" value="1"/>
</dbReference>
<evidence type="ECO:0000313" key="17">
    <source>
        <dbReference type="EMBL" id="EGW32692.1"/>
    </source>
</evidence>
<feature type="region of interest" description="Disordered" evidence="13">
    <location>
        <begin position="57"/>
        <end position="114"/>
    </location>
</feature>
<proteinExistence type="inferred from homology"/>
<dbReference type="CDD" id="cd17920">
    <property type="entry name" value="DEXHc_RecQ"/>
    <property type="match status" value="1"/>
</dbReference>
<dbReference type="CDD" id="cd18794">
    <property type="entry name" value="SF2_C_RecQ"/>
    <property type="match status" value="1"/>
</dbReference>
<feature type="compositionally biased region" description="Acidic residues" evidence="13">
    <location>
        <begin position="366"/>
        <end position="376"/>
    </location>
</feature>
<dbReference type="GO" id="GO:0043138">
    <property type="term" value="F:3'-5' DNA helicase activity"/>
    <property type="evidence" value="ECO:0007669"/>
    <property type="project" value="UniProtKB-EC"/>
</dbReference>
<dbReference type="InterPro" id="IPR036390">
    <property type="entry name" value="WH_DNA-bd_sf"/>
</dbReference>
<feature type="domain" description="HRDC" evidence="14">
    <location>
        <begin position="1120"/>
        <end position="1203"/>
    </location>
</feature>
<dbReference type="PROSITE" id="PS00690">
    <property type="entry name" value="DEAH_ATP_HELICASE"/>
    <property type="match status" value="1"/>
</dbReference>
<keyword evidence="18" id="KW-1185">Reference proteome</keyword>
<evidence type="ECO:0000256" key="9">
    <source>
        <dbReference type="ARBA" id="ARBA00023235"/>
    </source>
</evidence>
<dbReference type="FunCoup" id="G3ALT3">
    <property type="interactions" value="434"/>
</dbReference>
<dbReference type="InterPro" id="IPR002464">
    <property type="entry name" value="DNA/RNA_helicase_DEAH_CS"/>
</dbReference>
<dbReference type="OrthoDB" id="10261556at2759"/>
<feature type="compositionally biased region" description="Polar residues" evidence="13">
    <location>
        <begin position="91"/>
        <end position="114"/>
    </location>
</feature>
<dbReference type="RefSeq" id="XP_007374207.1">
    <property type="nucleotide sequence ID" value="XM_007374145.1"/>
</dbReference>
<protein>
    <recommendedName>
        <fullName evidence="12">DNA 3'-5' helicase</fullName>
        <ecNumber evidence="12">5.6.2.4</ecNumber>
    </recommendedName>
</protein>
<evidence type="ECO:0000256" key="10">
    <source>
        <dbReference type="ARBA" id="ARBA00023242"/>
    </source>
</evidence>
<dbReference type="SMART" id="SM00487">
    <property type="entry name" value="DEXDc"/>
    <property type="match status" value="1"/>
</dbReference>
<dbReference type="FunFam" id="3.40.50.300:FF:000340">
    <property type="entry name" value="Bloom syndrome, RecQ helicase"/>
    <property type="match status" value="1"/>
</dbReference>
<feature type="compositionally biased region" description="Polar residues" evidence="13">
    <location>
        <begin position="1056"/>
        <end position="1081"/>
    </location>
</feature>
<keyword evidence="6" id="KW-0347">Helicase</keyword>
<feature type="domain" description="Helicase C-terminal" evidence="16">
    <location>
        <begin position="750"/>
        <end position="899"/>
    </location>
</feature>
<organism evidence="18">
    <name type="scientific">Spathaspora passalidarum (strain NRRL Y-27907 / 11-Y1)</name>
    <dbReference type="NCBI Taxonomy" id="619300"/>
    <lineage>
        <taxon>Eukaryota</taxon>
        <taxon>Fungi</taxon>
        <taxon>Dikarya</taxon>
        <taxon>Ascomycota</taxon>
        <taxon>Saccharomycotina</taxon>
        <taxon>Pichiomycetes</taxon>
        <taxon>Debaryomycetaceae</taxon>
        <taxon>Spathaspora</taxon>
    </lineage>
</organism>
<evidence type="ECO:0000256" key="4">
    <source>
        <dbReference type="ARBA" id="ARBA00022741"/>
    </source>
</evidence>
<evidence type="ECO:0000313" key="18">
    <source>
        <dbReference type="Proteomes" id="UP000000709"/>
    </source>
</evidence>
<dbReference type="GO" id="GO:0044547">
    <property type="term" value="F:DNA topoisomerase binding"/>
    <property type="evidence" value="ECO:0007669"/>
    <property type="project" value="EnsemblFungi"/>
</dbReference>
<dbReference type="HOGENOM" id="CLU_001103_22_0_1"/>
<dbReference type="PROSITE" id="PS51192">
    <property type="entry name" value="HELICASE_ATP_BIND_1"/>
    <property type="match status" value="1"/>
</dbReference>
<dbReference type="GO" id="GO:0005737">
    <property type="term" value="C:cytoplasm"/>
    <property type="evidence" value="ECO:0007669"/>
    <property type="project" value="TreeGrafter"/>
</dbReference>
<keyword evidence="4" id="KW-0547">Nucleotide-binding</keyword>
<dbReference type="Gene3D" id="1.10.10.10">
    <property type="entry name" value="Winged helix-like DNA-binding domain superfamily/Winged helix DNA-binding domain"/>
    <property type="match status" value="1"/>
</dbReference>
<evidence type="ECO:0000256" key="6">
    <source>
        <dbReference type="ARBA" id="ARBA00022806"/>
    </source>
</evidence>
<dbReference type="PROSITE" id="PS51194">
    <property type="entry name" value="HELICASE_CTER"/>
    <property type="match status" value="1"/>
</dbReference>
<dbReference type="GO" id="GO:0000724">
    <property type="term" value="P:double-strand break repair via homologous recombination"/>
    <property type="evidence" value="ECO:0007669"/>
    <property type="project" value="EnsemblFungi"/>
</dbReference>
<feature type="compositionally biased region" description="Low complexity" evidence="13">
    <location>
        <begin position="1260"/>
        <end position="1272"/>
    </location>
</feature>
<sequence>MIQQNTLQAQIKWFEDSKPYIPSSNVLDLLLKKYPNQTAPNVVTTLESIESSIDIPSVNSVETNTSNGRPNSGQTIGDMRPPTRLAPEPTSIPSSHNKSSNTPQQSVNQVNQSRLPLTKEKSIVQIASSEVVINDEDVIDLTENSPIRMTSTKKNTVQPNTRAKMASTALLQELVEVQESKIKLLEERFAITESTSISHDSKKEMYKNKFEPQLKTTDERIAQLKLQILDQDVNEQVSTFTSSTPISANIVSSTPINAPLPPVQEVPDSLNLQNHEIEPQIILEMSSPILSPIAEVPTTPVHQSFAQPQPQPQRALREIDNRIEARQFVENTDLTDGEDNFGEMTMEGLLTQSQERDEVNDLGSFIEDDVSEDEDDRSFLNDSESDSTDVDEIQDDTQFGSTDINVKQEVIPYESGDEDEVEEIENFTMNDEREVDIIEVLSDDEDGNVLEIADVYSQPVNGSANNTTTTSNPVVSIDSDFDDSDFGDDDDELLKLLNARDQPASPLVTTVNKENIPPEARPFIDEIYHVLNNVFKLNSFRSNQLEAVIASLLRKDVFVLMPTGGGKSLCYQLPALVKGGLTKGTTVVISPLISLMQDQVHHLEKLNVNVRMINSKGTADEKRHTMHLFREGLLDIVYLSPEMVIKSAMFQKVIEKLYNEGQLARVVIDEAHCLSSWGHDFRPDYKGMGLFKTKFPNVPVMALTATANERVRADVITHLNLNNPVFFKQSFNRTNLFYEVQWKNANHLDVIKDYIFRKFKNKTGIIYCHSKQSCEQTSQRLNQLGLHSAYYHAGMSSEDRIEVQTQWQENKVYVICATIAFGMGIDKPDVRFVIHLFIPRSLEGYYQETGRAGRDGKPSECLMFFNTRDAHHLRSMIIRDKSLNKMSRESHMVKLKQVVQYCENVIDCRRKQVLHYFNETFDPKLCHQQCDNCRNSGSTTSFEKDFTTNAADIIRLVQSFQGFDVTRLHCEDVYKGSRSMKITSVGHDQNPYHGKGESLDKTEIDRLFFYLLSEKCLDEYLRSPGGFPVSYIQLGKHANDVLTGAKKIKMQCTSGPSRNLGYNSAGQTNRNPTLKASNGNAPANGLNGFRYQGSFTTAREMSNIDLPNNNFSSGISREDLPHIEKSFQELSHIRSNASVQVGMRNQLLISDNTLKDMSRNLPTNKKDFSKLIGISREQTEYFHYFKKDLARLARERKKNSSQSSTTSPGQTKSTAVYNTTSTDTTSPFFKKTSRTYQSSTSQKRQRRSSQNSQRKRFKSKNSTQKSTSSRSTIQAMPL</sequence>
<dbReference type="GO" id="GO:0045132">
    <property type="term" value="P:meiotic chromosome segregation"/>
    <property type="evidence" value="ECO:0007669"/>
    <property type="project" value="EnsemblFungi"/>
</dbReference>
<dbReference type="GO" id="GO:0005524">
    <property type="term" value="F:ATP binding"/>
    <property type="evidence" value="ECO:0007669"/>
    <property type="project" value="UniProtKB-KW"/>
</dbReference>
<dbReference type="GO" id="GO:0005730">
    <property type="term" value="C:nucleolus"/>
    <property type="evidence" value="ECO:0007669"/>
    <property type="project" value="EnsemblFungi"/>
</dbReference>
<dbReference type="InterPro" id="IPR002121">
    <property type="entry name" value="HRDC_dom"/>
</dbReference>
<dbReference type="Gene3D" id="3.40.50.300">
    <property type="entry name" value="P-loop containing nucleotide triphosphate hydrolases"/>
    <property type="match status" value="2"/>
</dbReference>
<evidence type="ECO:0000256" key="7">
    <source>
        <dbReference type="ARBA" id="ARBA00022840"/>
    </source>
</evidence>
<dbReference type="eggNOG" id="KOG0351">
    <property type="taxonomic scope" value="Eukaryota"/>
</dbReference>
<dbReference type="EC" id="5.6.2.4" evidence="12"/>
<dbReference type="Pfam" id="PF09382">
    <property type="entry name" value="RQC"/>
    <property type="match status" value="1"/>
</dbReference>
<dbReference type="GO" id="GO:0031860">
    <property type="term" value="P:telomeric 3' overhang formation"/>
    <property type="evidence" value="ECO:0007669"/>
    <property type="project" value="EnsemblFungi"/>
</dbReference>
<comment type="cofactor">
    <cofactor evidence="1">
        <name>Zn(2+)</name>
        <dbReference type="ChEBI" id="CHEBI:29105"/>
    </cofactor>
</comment>
<dbReference type="InterPro" id="IPR027417">
    <property type="entry name" value="P-loop_NTPase"/>
</dbReference>
<dbReference type="OMA" id="YQIMKGG"/>
<dbReference type="GO" id="GO:0010947">
    <property type="term" value="P:negative regulation of meiotic joint molecule formation"/>
    <property type="evidence" value="ECO:0007669"/>
    <property type="project" value="EnsemblFungi"/>
</dbReference>